<feature type="region of interest" description="Disordered" evidence="1">
    <location>
        <begin position="82"/>
        <end position="108"/>
    </location>
</feature>
<dbReference type="AlphaFoldDB" id="A0A4Y2C6L6"/>
<dbReference type="EMBL" id="BGPR01000149">
    <property type="protein sequence ID" value="GBL99445.1"/>
    <property type="molecule type" value="Genomic_DNA"/>
</dbReference>
<feature type="compositionally biased region" description="Basic and acidic residues" evidence="1">
    <location>
        <begin position="82"/>
        <end position="101"/>
    </location>
</feature>
<accession>A0A4Y2C6L6</accession>
<gene>
    <name evidence="2" type="ORF">AVEN_68747_1</name>
</gene>
<feature type="compositionally biased region" description="Polar residues" evidence="1">
    <location>
        <begin position="1"/>
        <end position="10"/>
    </location>
</feature>
<comment type="caution">
    <text evidence="2">The sequence shown here is derived from an EMBL/GenBank/DDBJ whole genome shotgun (WGS) entry which is preliminary data.</text>
</comment>
<evidence type="ECO:0000313" key="3">
    <source>
        <dbReference type="Proteomes" id="UP000499080"/>
    </source>
</evidence>
<name>A0A4Y2C6L6_ARAVE</name>
<keyword evidence="3" id="KW-1185">Reference proteome</keyword>
<dbReference type="Proteomes" id="UP000499080">
    <property type="component" value="Unassembled WGS sequence"/>
</dbReference>
<proteinExistence type="predicted"/>
<organism evidence="2 3">
    <name type="scientific">Araneus ventricosus</name>
    <name type="common">Orbweaver spider</name>
    <name type="synonym">Epeira ventricosa</name>
    <dbReference type="NCBI Taxonomy" id="182803"/>
    <lineage>
        <taxon>Eukaryota</taxon>
        <taxon>Metazoa</taxon>
        <taxon>Ecdysozoa</taxon>
        <taxon>Arthropoda</taxon>
        <taxon>Chelicerata</taxon>
        <taxon>Arachnida</taxon>
        <taxon>Araneae</taxon>
        <taxon>Araneomorphae</taxon>
        <taxon>Entelegynae</taxon>
        <taxon>Araneoidea</taxon>
        <taxon>Araneidae</taxon>
        <taxon>Araneus</taxon>
    </lineage>
</organism>
<protein>
    <submittedName>
        <fullName evidence="2">Uncharacterized protein</fullName>
    </submittedName>
</protein>
<sequence>MEISNESHLSSVYGENESQIEMRNEKEDLVELMQLKKENLLFEVKTVPHSMKINLLRIVAVNIKVLTAVVWKIIYSNGEMSIKRDSEDKNDENSESEREAMDTSETLINKNGAINDETKFAVENFRL</sequence>
<evidence type="ECO:0000313" key="2">
    <source>
        <dbReference type="EMBL" id="GBL99445.1"/>
    </source>
</evidence>
<reference evidence="2 3" key="1">
    <citation type="journal article" date="2019" name="Sci. Rep.">
        <title>Orb-weaving spider Araneus ventricosus genome elucidates the spidroin gene catalogue.</title>
        <authorList>
            <person name="Kono N."/>
            <person name="Nakamura H."/>
            <person name="Ohtoshi R."/>
            <person name="Moran D.A.P."/>
            <person name="Shinohara A."/>
            <person name="Yoshida Y."/>
            <person name="Fujiwara M."/>
            <person name="Mori M."/>
            <person name="Tomita M."/>
            <person name="Arakawa K."/>
        </authorList>
    </citation>
    <scope>NUCLEOTIDE SEQUENCE [LARGE SCALE GENOMIC DNA]</scope>
</reference>
<feature type="region of interest" description="Disordered" evidence="1">
    <location>
        <begin position="1"/>
        <end position="20"/>
    </location>
</feature>
<evidence type="ECO:0000256" key="1">
    <source>
        <dbReference type="SAM" id="MobiDB-lite"/>
    </source>
</evidence>